<feature type="compositionally biased region" description="Basic and acidic residues" evidence="1">
    <location>
        <begin position="1"/>
        <end position="54"/>
    </location>
</feature>
<name>A0AAN8PD18_POLSC</name>
<feature type="region of interest" description="Disordered" evidence="1">
    <location>
        <begin position="1379"/>
        <end position="1450"/>
    </location>
</feature>
<feature type="compositionally biased region" description="Basic and acidic residues" evidence="1">
    <location>
        <begin position="370"/>
        <end position="389"/>
    </location>
</feature>
<comment type="caution">
    <text evidence="3">The sequence shown here is derived from an EMBL/GenBank/DDBJ whole genome shotgun (WGS) entry which is preliminary data.</text>
</comment>
<evidence type="ECO:0000256" key="2">
    <source>
        <dbReference type="SAM" id="Phobius"/>
    </source>
</evidence>
<feature type="compositionally biased region" description="Basic and acidic residues" evidence="1">
    <location>
        <begin position="351"/>
        <end position="361"/>
    </location>
</feature>
<feature type="compositionally biased region" description="Basic and acidic residues" evidence="1">
    <location>
        <begin position="439"/>
        <end position="453"/>
    </location>
</feature>
<feature type="region of interest" description="Disordered" evidence="1">
    <location>
        <begin position="628"/>
        <end position="765"/>
    </location>
</feature>
<feature type="region of interest" description="Disordered" evidence="1">
    <location>
        <begin position="1159"/>
        <end position="1308"/>
    </location>
</feature>
<feature type="region of interest" description="Disordered" evidence="1">
    <location>
        <begin position="874"/>
        <end position="976"/>
    </location>
</feature>
<feature type="compositionally biased region" description="Basic and acidic residues" evidence="1">
    <location>
        <begin position="1296"/>
        <end position="1308"/>
    </location>
</feature>
<evidence type="ECO:0000313" key="4">
    <source>
        <dbReference type="Proteomes" id="UP001372834"/>
    </source>
</evidence>
<feature type="region of interest" description="Disordered" evidence="1">
    <location>
        <begin position="1"/>
        <end position="62"/>
    </location>
</feature>
<feature type="compositionally biased region" description="Basic and acidic residues" evidence="1">
    <location>
        <begin position="1159"/>
        <end position="1227"/>
    </location>
</feature>
<feature type="region of interest" description="Disordered" evidence="1">
    <location>
        <begin position="105"/>
        <end position="290"/>
    </location>
</feature>
<sequence length="1534" mass="174831">MKKGELRRGRSSESLEKSPKGDRREQKFALRREKSLSLTRERRQNSKDRKEISRESSTSSVGREVRCACQYFQSDKLLPERITLFGSRPLSTYSDMAKSYGEHVYEPINPLPSPPDPKQAHREVEVMSSSLKDSSIPDSDQKFAKVPSEKDIAKKMKDTLKSASKESEDLEPEIFSTEFGSESEEKYEEPTTSGAATSPSTSPSPKVHKGILKTTGIKDIPIKHSTLGTTRREQMRAQAQDIQEKLRNHAGRIRTKFNNMQRSSFRRKKSAETNETEEKPKFHLPEMHAPKISLLDRSKFKFPEKAKLHLPDKSKFHLPESAKLHLPDTSKFHLPERPKFNLAEKIHLPEGKKLHLPERPKMPKLPKLPDTAKLHLPDRSKLRLSERAKMHLPSRAKLHIPEKAKLRLPDKSKFHLPERPKFHLPEKATFNFAEKLNRPRLDISKLRRSRDVETPSTSSGSKFELKSYPKLFSKHSKDYVTSSPKQTRGRTPPPRMKAVESRQQKAPEKWNEKMDDLQYADDDLDEDMTEMNSRKDESLFDYREKDLQEFEDGLQDDSDADAAHLSKKIRKFDSYDRKKGVLEEINSDEYFLRQKGISQDDIDMGKYLSHEIREAFRSPDVNALVKMDYMDDENMNPDYRPKPVRPKRTGSAKKKSKMKKTSRSDPSLSDDGYKTYPPRRPGRKSRSQSKSLLNEDGVTGDSSVAHFETSSMDDPNMSKYDNMDLDEDNLSEYYKTPGPALEYEHYKTPRSHGFQPPSPPAKRKSSLVDEFMDNHIQEALNEFDKLLEPPVPMARTKSKKKKKKQEQPVESRYVRDEEEEEKLDSTSFFDEQIPKQTVADTAEFLPHAHDVESAVPPKKTRSLGSKSFLTEEELSCGFHSEPEKENLDGEVNNMSDGVSVREGDEDGFLPRSDSGFMPSGAERIEITNLDDAGFGYATVGKPTVTKPNRQKKKKEKPERPPPPRRKKDVSVPIYNTYPRRVPVRPLRNYSTLGPSRPPRRIKAISRVQSLAEKPFRTYAEIDAELLRESRASTEVSGSGKDLQTSQVIEKMKGRPLPPPPRPPRQKSKGPDDPEPTEEEQIALSILRDEEFPVGKQVASLAYQQPAERELVEEICASTQTDALPDDFSFETEDSTGLMHEFTPDHLKIQQAFLDEMKREEEELRRRGEVDQDDSELKAEVMRQIEDIIAEEKRTQDDKKKSEGGRADSWQNDERRDQKKTDRSHLDVDADMGYASLDRKGNRQEPTTSEEQQHVGYASPEKKGTRQEPTTTGDHQPMGYATPERKGCRQEPSATGEQHRSGHLVQERPEKLQVRELEAETISVHEIQADQIFVKELQSNRVSSQDIDNTGGNIVLGNINLPQSFIDQIVAKIPWEKLKEAREQEGTQGDASTSSRALPPVRPQRRTRGPQALEDSDEEHGEQPRKSQGRRHHRSRHSSCGDNIKEGSSGDGNITELSLQLARACTAAGVETVKNFVNANVAIARSLDIEMCVQVVLCIAIALIAAFFLFGFDAKIIHLNRWDFQFPPQPPSTGV</sequence>
<feature type="compositionally biased region" description="Polar residues" evidence="1">
    <location>
        <begin position="825"/>
        <end position="834"/>
    </location>
</feature>
<feature type="compositionally biased region" description="Basic and acidic residues" evidence="1">
    <location>
        <begin position="270"/>
        <end position="290"/>
    </location>
</feature>
<proteinExistence type="predicted"/>
<feature type="region of interest" description="Disordered" evidence="1">
    <location>
        <begin position="1028"/>
        <end position="1083"/>
    </location>
</feature>
<feature type="region of interest" description="Disordered" evidence="1">
    <location>
        <begin position="439"/>
        <end position="515"/>
    </location>
</feature>
<accession>A0AAN8PD18</accession>
<feature type="region of interest" description="Disordered" evidence="1">
    <location>
        <begin position="782"/>
        <end position="834"/>
    </location>
</feature>
<feature type="compositionally biased region" description="Low complexity" evidence="1">
    <location>
        <begin position="128"/>
        <end position="138"/>
    </location>
</feature>
<feature type="compositionally biased region" description="Basic residues" evidence="1">
    <location>
        <begin position="642"/>
        <end position="661"/>
    </location>
</feature>
<organism evidence="3 4">
    <name type="scientific">Polyplax serrata</name>
    <name type="common">Common mouse louse</name>
    <dbReference type="NCBI Taxonomy" id="468196"/>
    <lineage>
        <taxon>Eukaryota</taxon>
        <taxon>Metazoa</taxon>
        <taxon>Ecdysozoa</taxon>
        <taxon>Arthropoda</taxon>
        <taxon>Hexapoda</taxon>
        <taxon>Insecta</taxon>
        <taxon>Pterygota</taxon>
        <taxon>Neoptera</taxon>
        <taxon>Paraneoptera</taxon>
        <taxon>Psocodea</taxon>
        <taxon>Troctomorpha</taxon>
        <taxon>Phthiraptera</taxon>
        <taxon>Anoplura</taxon>
        <taxon>Polyplacidae</taxon>
        <taxon>Polyplax</taxon>
    </lineage>
</organism>
<evidence type="ECO:0000313" key="3">
    <source>
        <dbReference type="EMBL" id="KAK6628813.1"/>
    </source>
</evidence>
<feature type="compositionally biased region" description="Polar residues" evidence="1">
    <location>
        <begin position="1385"/>
        <end position="1395"/>
    </location>
</feature>
<feature type="compositionally biased region" description="Basic and acidic residues" evidence="1">
    <location>
        <begin position="805"/>
        <end position="815"/>
    </location>
</feature>
<reference evidence="3 4" key="1">
    <citation type="submission" date="2023-10" db="EMBL/GenBank/DDBJ databases">
        <title>Genomes of two closely related lineages of the louse Polyplax serrata with different host specificities.</title>
        <authorList>
            <person name="Martinu J."/>
            <person name="Tarabai H."/>
            <person name="Stefka J."/>
            <person name="Hypsa V."/>
        </authorList>
    </citation>
    <scope>NUCLEOTIDE SEQUENCE [LARGE SCALE GENOMIC DNA]</scope>
    <source>
        <strain evidence="3">HR10_N</strain>
    </source>
</reference>
<feature type="compositionally biased region" description="Basic and acidic residues" evidence="1">
    <location>
        <begin position="139"/>
        <end position="167"/>
    </location>
</feature>
<feature type="compositionally biased region" description="Low complexity" evidence="1">
    <location>
        <begin position="190"/>
        <end position="205"/>
    </location>
</feature>
<evidence type="ECO:0000256" key="1">
    <source>
        <dbReference type="SAM" id="MobiDB-lite"/>
    </source>
</evidence>
<dbReference type="EMBL" id="JAWJWE010000036">
    <property type="protein sequence ID" value="KAK6628813.1"/>
    <property type="molecule type" value="Genomic_DNA"/>
</dbReference>
<gene>
    <name evidence="3" type="ORF">RUM43_002629</name>
</gene>
<dbReference type="Proteomes" id="UP001372834">
    <property type="component" value="Unassembled WGS sequence"/>
</dbReference>
<keyword evidence="2" id="KW-0472">Membrane</keyword>
<feature type="compositionally biased region" description="Polar residues" evidence="1">
    <location>
        <begin position="1032"/>
        <end position="1047"/>
    </location>
</feature>
<feature type="compositionally biased region" description="Basic and acidic residues" evidence="1">
    <location>
        <begin position="497"/>
        <end position="515"/>
    </location>
</feature>
<feature type="region of interest" description="Disordered" evidence="1">
    <location>
        <begin position="351"/>
        <end position="397"/>
    </location>
</feature>
<feature type="transmembrane region" description="Helical" evidence="2">
    <location>
        <begin position="1492"/>
        <end position="1511"/>
    </location>
</feature>
<protein>
    <submittedName>
        <fullName evidence="3">Uncharacterized protein</fullName>
    </submittedName>
</protein>
<keyword evidence="2" id="KW-1133">Transmembrane helix</keyword>
<keyword evidence="2" id="KW-0812">Transmembrane</keyword>
<feature type="compositionally biased region" description="Basic residues" evidence="1">
    <location>
        <begin position="1426"/>
        <end position="1436"/>
    </location>
</feature>